<sequence length="95" mass="10805">MPTQKIPRAPQKAMLGKHFYVITVGKMTGVFFENWEDVKPLVLNVSGSQYQAFSTYDAAREHYAACYREGVVRVVRNPGDHEVYGSLARAKQRIE</sequence>
<dbReference type="InterPro" id="IPR009027">
    <property type="entry name" value="Ribosomal_bL9/RNase_H1_N"/>
</dbReference>
<proteinExistence type="predicted"/>
<comment type="caution">
    <text evidence="2">The sequence shown here is derived from an EMBL/GenBank/DDBJ whole genome shotgun (WGS) entry which is preliminary data.</text>
</comment>
<dbReference type="AlphaFoldDB" id="A0A8H4VIM8"/>
<dbReference type="InterPro" id="IPR011320">
    <property type="entry name" value="RNase_H1_N"/>
</dbReference>
<accession>A0A8H4VIM8</accession>
<organism evidence="2 3">
    <name type="scientific">Agrocybe pediades</name>
    <dbReference type="NCBI Taxonomy" id="84607"/>
    <lineage>
        <taxon>Eukaryota</taxon>
        <taxon>Fungi</taxon>
        <taxon>Dikarya</taxon>
        <taxon>Basidiomycota</taxon>
        <taxon>Agaricomycotina</taxon>
        <taxon>Agaricomycetes</taxon>
        <taxon>Agaricomycetidae</taxon>
        <taxon>Agaricales</taxon>
        <taxon>Agaricineae</taxon>
        <taxon>Strophariaceae</taxon>
        <taxon>Agrocybe</taxon>
    </lineage>
</organism>
<evidence type="ECO:0000259" key="1">
    <source>
        <dbReference type="Pfam" id="PF01693"/>
    </source>
</evidence>
<keyword evidence="3" id="KW-1185">Reference proteome</keyword>
<feature type="domain" description="Ribonuclease H1 N-terminal" evidence="1">
    <location>
        <begin position="19"/>
        <end position="61"/>
    </location>
</feature>
<dbReference type="Gene3D" id="3.40.970.10">
    <property type="entry name" value="Ribonuclease H1, N-terminal domain"/>
    <property type="match status" value="1"/>
</dbReference>
<gene>
    <name evidence="2" type="ORF">D9613_003587</name>
</gene>
<reference evidence="2 3" key="1">
    <citation type="submission" date="2019-12" db="EMBL/GenBank/DDBJ databases">
        <authorList>
            <person name="Floudas D."/>
            <person name="Bentzer J."/>
            <person name="Ahren D."/>
            <person name="Johansson T."/>
            <person name="Persson P."/>
            <person name="Tunlid A."/>
        </authorList>
    </citation>
    <scope>NUCLEOTIDE SEQUENCE [LARGE SCALE GENOMIC DNA]</scope>
    <source>
        <strain evidence="2 3">CBS 102.39</strain>
    </source>
</reference>
<dbReference type="EMBL" id="JAACJL010000057">
    <property type="protein sequence ID" value="KAF4612281.1"/>
    <property type="molecule type" value="Genomic_DNA"/>
</dbReference>
<dbReference type="InterPro" id="IPR037056">
    <property type="entry name" value="RNase_H1_N_sf"/>
</dbReference>
<dbReference type="Proteomes" id="UP000521872">
    <property type="component" value="Unassembled WGS sequence"/>
</dbReference>
<protein>
    <recommendedName>
        <fullName evidence="1">Ribonuclease H1 N-terminal domain-containing protein</fullName>
    </recommendedName>
</protein>
<name>A0A8H4VIM8_9AGAR</name>
<dbReference type="SUPFAM" id="SSF55658">
    <property type="entry name" value="L9 N-domain-like"/>
    <property type="match status" value="1"/>
</dbReference>
<evidence type="ECO:0000313" key="2">
    <source>
        <dbReference type="EMBL" id="KAF4612281.1"/>
    </source>
</evidence>
<dbReference type="Pfam" id="PF01693">
    <property type="entry name" value="Cauli_VI"/>
    <property type="match status" value="1"/>
</dbReference>
<evidence type="ECO:0000313" key="3">
    <source>
        <dbReference type="Proteomes" id="UP000521872"/>
    </source>
</evidence>